<evidence type="ECO:0000313" key="3">
    <source>
        <dbReference type="Proteomes" id="UP000011591"/>
    </source>
</evidence>
<keyword evidence="1" id="KW-1133">Transmembrane helix</keyword>
<keyword evidence="1" id="KW-0472">Membrane</keyword>
<keyword evidence="1" id="KW-0812">Transmembrane</keyword>
<feature type="transmembrane region" description="Helical" evidence="1">
    <location>
        <begin position="41"/>
        <end position="61"/>
    </location>
</feature>
<reference evidence="2 3" key="1">
    <citation type="journal article" date="2014" name="PLoS Genet.">
        <title>Phylogenetically driven sequencing of extremely halophilic archaea reveals strategies for static and dynamic osmo-response.</title>
        <authorList>
            <person name="Becker E.A."/>
            <person name="Seitzer P.M."/>
            <person name="Tritt A."/>
            <person name="Larsen D."/>
            <person name="Krusor M."/>
            <person name="Yao A.I."/>
            <person name="Wu D."/>
            <person name="Madern D."/>
            <person name="Eisen J.A."/>
            <person name="Darling A.E."/>
            <person name="Facciotti M.T."/>
        </authorList>
    </citation>
    <scope>NUCLEOTIDE SEQUENCE [LARGE SCALE GENOMIC DNA]</scope>
    <source>
        <strain evidence="2 3">DSM 13077</strain>
    </source>
</reference>
<evidence type="ECO:0000256" key="1">
    <source>
        <dbReference type="SAM" id="Phobius"/>
    </source>
</evidence>
<organism evidence="2 3">
    <name type="scientific">Natrialba aegyptia DSM 13077</name>
    <dbReference type="NCBI Taxonomy" id="1227491"/>
    <lineage>
        <taxon>Archaea</taxon>
        <taxon>Methanobacteriati</taxon>
        <taxon>Methanobacteriota</taxon>
        <taxon>Stenosarchaea group</taxon>
        <taxon>Halobacteria</taxon>
        <taxon>Halobacteriales</taxon>
        <taxon>Natrialbaceae</taxon>
        <taxon>Natrialba</taxon>
    </lineage>
</organism>
<comment type="caution">
    <text evidence="2">The sequence shown here is derived from an EMBL/GenBank/DDBJ whole genome shotgun (WGS) entry which is preliminary data.</text>
</comment>
<feature type="transmembrane region" description="Helical" evidence="1">
    <location>
        <begin position="6"/>
        <end position="29"/>
    </location>
</feature>
<dbReference type="PATRIC" id="fig|1227491.4.peg.4505"/>
<keyword evidence="3" id="KW-1185">Reference proteome</keyword>
<evidence type="ECO:0000313" key="2">
    <source>
        <dbReference type="EMBL" id="ELY97732.1"/>
    </source>
</evidence>
<gene>
    <name evidence="2" type="ORF">C480_22389</name>
</gene>
<dbReference type="Proteomes" id="UP000011591">
    <property type="component" value="Unassembled WGS sequence"/>
</dbReference>
<dbReference type="OrthoDB" id="201169at2157"/>
<proteinExistence type="predicted"/>
<accession>M0AIK1</accession>
<protein>
    <submittedName>
        <fullName evidence="2">Uncharacterized protein</fullName>
    </submittedName>
</protein>
<dbReference type="RefSeq" id="WP_006107114.1">
    <property type="nucleotide sequence ID" value="NZ_AOIP01000065.1"/>
</dbReference>
<dbReference type="EMBL" id="AOIP01000065">
    <property type="protein sequence ID" value="ELY97732.1"/>
    <property type="molecule type" value="Genomic_DNA"/>
</dbReference>
<name>M0AIK1_9EURY</name>
<dbReference type="AlphaFoldDB" id="M0AIK1"/>
<sequence>MGFLQAISQIVLGVNFVFLLLLGFSLAFVDPGTGPYVVAQLALIPVILSLAGSIAVLYTGWEPF</sequence>